<evidence type="ECO:0000256" key="1">
    <source>
        <dbReference type="SAM" id="MobiDB-lite"/>
    </source>
</evidence>
<accession>A0A1Y5HYV1</accession>
<reference evidence="2" key="1">
    <citation type="submission" date="2017-04" db="EMBL/GenBank/DDBJ databases">
        <title>Population genomics of picophytoplankton unveils novel chromosome hypervariability.</title>
        <authorList>
            <consortium name="DOE Joint Genome Institute"/>
            <person name="Blanc-Mathieu R."/>
            <person name="Krasovec M."/>
            <person name="Hebrard M."/>
            <person name="Yau S."/>
            <person name="Desgranges E."/>
            <person name="Martin J."/>
            <person name="Schackwitz W."/>
            <person name="Kuo A."/>
            <person name="Salin G."/>
            <person name="Donnadieu C."/>
            <person name="Desdevises Y."/>
            <person name="Sanchez-Ferandin S."/>
            <person name="Moreau H."/>
            <person name="Rivals E."/>
            <person name="Grigoriev I.V."/>
            <person name="Grimsley N."/>
            <person name="Eyre-Walker A."/>
            <person name="Piganeau G."/>
        </authorList>
    </citation>
    <scope>NUCLEOTIDE SEQUENCE [LARGE SCALE GENOMIC DNA]</scope>
    <source>
        <strain evidence="2">RCC 1115</strain>
    </source>
</reference>
<dbReference type="Proteomes" id="UP000195557">
    <property type="component" value="Unassembled WGS sequence"/>
</dbReference>
<protein>
    <submittedName>
        <fullName evidence="2">Uncharacterized protein</fullName>
    </submittedName>
</protein>
<feature type="compositionally biased region" description="Polar residues" evidence="1">
    <location>
        <begin position="18"/>
        <end position="34"/>
    </location>
</feature>
<evidence type="ECO:0000313" key="2">
    <source>
        <dbReference type="EMBL" id="OUS42449.1"/>
    </source>
</evidence>
<organism evidence="2">
    <name type="scientific">Ostreococcus tauri</name>
    <name type="common">Marine green alga</name>
    <dbReference type="NCBI Taxonomy" id="70448"/>
    <lineage>
        <taxon>Eukaryota</taxon>
        <taxon>Viridiplantae</taxon>
        <taxon>Chlorophyta</taxon>
        <taxon>Mamiellophyceae</taxon>
        <taxon>Mamiellales</taxon>
        <taxon>Bathycoccaceae</taxon>
        <taxon>Ostreococcus</taxon>
    </lineage>
</organism>
<dbReference type="AlphaFoldDB" id="A0A1Y5HYV1"/>
<dbReference type="EMBL" id="KZ155838">
    <property type="protein sequence ID" value="OUS42449.1"/>
    <property type="molecule type" value="Genomic_DNA"/>
</dbReference>
<name>A0A1Y5HYV1_OSTTA</name>
<proteinExistence type="predicted"/>
<sequence length="104" mass="11733">MRTGCVSEEAEKTDEWKTPQTSKEGGACTSSQARHPTNRNALAVFILGEFQSSRRRKVHDRKTCQVGTCSITAHALRESENVNCHRSRLFLTRLRAEQRCLGDV</sequence>
<feature type="region of interest" description="Disordered" evidence="1">
    <location>
        <begin position="1"/>
        <end position="34"/>
    </location>
</feature>
<gene>
    <name evidence="2" type="ORF">BE221DRAFT_62854</name>
</gene>